<dbReference type="KEGG" id="abp:AGABI1DRAFT101451"/>
<evidence type="ECO:0000313" key="1">
    <source>
        <dbReference type="EMBL" id="EKM77712.1"/>
    </source>
</evidence>
<dbReference type="EMBL" id="JH971394">
    <property type="protein sequence ID" value="EKM77712.1"/>
    <property type="molecule type" value="Genomic_DNA"/>
</dbReference>
<dbReference type="InParanoid" id="K5X463"/>
<sequence length="229" mass="25476">MRQVADGSSDAQFRTALYNMRTASCTVHDVAFLNSRIINISPDTCIGLKSVYRKASIIIARNIQEDRLNENKTLLDFYSIDREVGSAAEKKGKKSRRVPPALIQKYIWNTCPSNTGMIPGKLQLCRGLPVLIKHNFATELCITNGQEAIVEGWQSKRVDKDIQALEVVFVKLINPPTTVRFDILPDNVVPITPVNTVFSCSIPNNNVTVTIDRYSGHRLGKPSSRDSSS</sequence>
<protein>
    <submittedName>
        <fullName evidence="1">Uncharacterized protein</fullName>
    </submittedName>
</protein>
<reference evidence="2" key="1">
    <citation type="journal article" date="2012" name="Proc. Natl. Acad. Sci. U.S.A.">
        <title>Genome sequence of the button mushroom Agaricus bisporus reveals mechanisms governing adaptation to a humic-rich ecological niche.</title>
        <authorList>
            <person name="Morin E."/>
            <person name="Kohler A."/>
            <person name="Baker A.R."/>
            <person name="Foulongne-Oriol M."/>
            <person name="Lombard V."/>
            <person name="Nagy L.G."/>
            <person name="Ohm R.A."/>
            <person name="Patyshakuliyeva A."/>
            <person name="Brun A."/>
            <person name="Aerts A.L."/>
            <person name="Bailey A.M."/>
            <person name="Billette C."/>
            <person name="Coutinho P.M."/>
            <person name="Deakin G."/>
            <person name="Doddapaneni H."/>
            <person name="Floudas D."/>
            <person name="Grimwood J."/>
            <person name="Hilden K."/>
            <person name="Kuees U."/>
            <person name="LaButti K.M."/>
            <person name="Lapidus A."/>
            <person name="Lindquist E.A."/>
            <person name="Lucas S.M."/>
            <person name="Murat C."/>
            <person name="Riley R.W."/>
            <person name="Salamov A.A."/>
            <person name="Schmutz J."/>
            <person name="Subramanian V."/>
            <person name="Woesten H.A.B."/>
            <person name="Xu J."/>
            <person name="Eastwood D.C."/>
            <person name="Foster G.D."/>
            <person name="Sonnenberg A.S."/>
            <person name="Cullen D."/>
            <person name="de Vries R.P."/>
            <person name="Lundell T."/>
            <person name="Hibbett D.S."/>
            <person name="Henrissat B."/>
            <person name="Burton K.S."/>
            <person name="Kerrigan R.W."/>
            <person name="Challen M.P."/>
            <person name="Grigoriev I.V."/>
            <person name="Martin F."/>
        </authorList>
    </citation>
    <scope>NUCLEOTIDE SEQUENCE [LARGE SCALE GENOMIC DNA]</scope>
    <source>
        <strain evidence="2">JB137-S8 / ATCC MYA-4627 / FGSC 10392</strain>
    </source>
</reference>
<name>K5X463_AGABU</name>
<dbReference type="HOGENOM" id="CLU_043173_0_0_1"/>
<gene>
    <name evidence="1" type="ORF">AGABI1DRAFT_101451</name>
</gene>
<dbReference type="eggNOG" id="KOG0987">
    <property type="taxonomic scope" value="Eukaryota"/>
</dbReference>
<dbReference type="OrthoDB" id="3247165at2759"/>
<keyword evidence="2" id="KW-1185">Reference proteome</keyword>
<evidence type="ECO:0000313" key="2">
    <source>
        <dbReference type="Proteomes" id="UP000008493"/>
    </source>
</evidence>
<dbReference type="OMA" id="YNMRTAS"/>
<dbReference type="Proteomes" id="UP000008493">
    <property type="component" value="Unassembled WGS sequence"/>
</dbReference>
<accession>K5X463</accession>
<dbReference type="AlphaFoldDB" id="K5X463"/>
<organism evidence="1 2">
    <name type="scientific">Agaricus bisporus var. burnettii (strain JB137-S8 / ATCC MYA-4627 / FGSC 10392)</name>
    <name type="common">White button mushroom</name>
    <dbReference type="NCBI Taxonomy" id="597362"/>
    <lineage>
        <taxon>Eukaryota</taxon>
        <taxon>Fungi</taxon>
        <taxon>Dikarya</taxon>
        <taxon>Basidiomycota</taxon>
        <taxon>Agaricomycotina</taxon>
        <taxon>Agaricomycetes</taxon>
        <taxon>Agaricomycetidae</taxon>
        <taxon>Agaricales</taxon>
        <taxon>Agaricineae</taxon>
        <taxon>Agaricaceae</taxon>
        <taxon>Agaricus</taxon>
    </lineage>
</organism>
<dbReference type="GeneID" id="18821811"/>
<dbReference type="RefSeq" id="XP_007331575.1">
    <property type="nucleotide sequence ID" value="XM_007331513.1"/>
</dbReference>
<dbReference type="STRING" id="597362.K5X463"/>
<proteinExistence type="predicted"/>